<evidence type="ECO:0000313" key="2">
    <source>
        <dbReference type="Proteomes" id="UP000176648"/>
    </source>
</evidence>
<dbReference type="Proteomes" id="UP000176648">
    <property type="component" value="Unassembled WGS sequence"/>
</dbReference>
<proteinExistence type="predicted"/>
<evidence type="ECO:0000313" key="1">
    <source>
        <dbReference type="EMBL" id="OGY96477.1"/>
    </source>
</evidence>
<accession>A0A1G2C7J9</accession>
<sequence length="109" mass="12089">MLVAEKLNFKVSGMKFTVYYDDSDVNLSGYAEGGACFGCGKRGRKIHILVRGIQNEEGNVNPNSLLGKRASRKTRRVLQHETAICRRGGPCEQLLINIRHEATLAEIQA</sequence>
<dbReference type="EMBL" id="MHKU01000030">
    <property type="protein sequence ID" value="OGY96477.1"/>
    <property type="molecule type" value="Genomic_DNA"/>
</dbReference>
<dbReference type="STRING" id="1798644.A2122_02150"/>
<comment type="caution">
    <text evidence="1">The sequence shown here is derived from an EMBL/GenBank/DDBJ whole genome shotgun (WGS) entry which is preliminary data.</text>
</comment>
<protein>
    <submittedName>
        <fullName evidence="1">Uncharacterized protein</fullName>
    </submittedName>
</protein>
<name>A0A1G2C7J9_9BACT</name>
<reference evidence="1 2" key="1">
    <citation type="journal article" date="2016" name="Nat. Commun.">
        <title>Thousands of microbial genomes shed light on interconnected biogeochemical processes in an aquifer system.</title>
        <authorList>
            <person name="Anantharaman K."/>
            <person name="Brown C.T."/>
            <person name="Hug L.A."/>
            <person name="Sharon I."/>
            <person name="Castelle C.J."/>
            <person name="Probst A.J."/>
            <person name="Thomas B.C."/>
            <person name="Singh A."/>
            <person name="Wilkins M.J."/>
            <person name="Karaoz U."/>
            <person name="Brodie E.L."/>
            <person name="Williams K.H."/>
            <person name="Hubbard S.S."/>
            <person name="Banfield J.F."/>
        </authorList>
    </citation>
    <scope>NUCLEOTIDE SEQUENCE [LARGE SCALE GENOMIC DNA]</scope>
</reference>
<dbReference type="AlphaFoldDB" id="A0A1G2C7J9"/>
<gene>
    <name evidence="1" type="ORF">A2122_02150</name>
</gene>
<organism evidence="1 2">
    <name type="scientific">Candidatus Liptonbacteria bacterium GWB1_49_6</name>
    <dbReference type="NCBI Taxonomy" id="1798644"/>
    <lineage>
        <taxon>Bacteria</taxon>
        <taxon>Candidatus Liptoniibacteriota</taxon>
    </lineage>
</organism>